<feature type="transmembrane region" description="Helical" evidence="6">
    <location>
        <begin position="12"/>
        <end position="37"/>
    </location>
</feature>
<dbReference type="InterPro" id="IPR036259">
    <property type="entry name" value="MFS_trans_sf"/>
</dbReference>
<dbReference type="Proteomes" id="UP000608923">
    <property type="component" value="Unassembled WGS sequence"/>
</dbReference>
<dbReference type="InterPro" id="IPR020846">
    <property type="entry name" value="MFS_dom"/>
</dbReference>
<dbReference type="GO" id="GO:0016020">
    <property type="term" value="C:membrane"/>
    <property type="evidence" value="ECO:0007669"/>
    <property type="project" value="UniProtKB-SubCell"/>
</dbReference>
<feature type="transmembrane region" description="Helical" evidence="6">
    <location>
        <begin position="104"/>
        <end position="125"/>
    </location>
</feature>
<comment type="subcellular location">
    <subcellularLocation>
        <location evidence="1">Membrane</location>
        <topology evidence="1">Multi-pass membrane protein</topology>
    </subcellularLocation>
</comment>
<protein>
    <submittedName>
        <fullName evidence="8">MFS transporter</fullName>
    </submittedName>
</protein>
<evidence type="ECO:0000256" key="3">
    <source>
        <dbReference type="ARBA" id="ARBA00022692"/>
    </source>
</evidence>
<keyword evidence="9" id="KW-1185">Reference proteome</keyword>
<evidence type="ECO:0000256" key="2">
    <source>
        <dbReference type="ARBA" id="ARBA00022448"/>
    </source>
</evidence>
<dbReference type="CDD" id="cd17321">
    <property type="entry name" value="MFS_MMR_MDR_like"/>
    <property type="match status" value="1"/>
</dbReference>
<keyword evidence="3 6" id="KW-0812">Transmembrane</keyword>
<dbReference type="Gene3D" id="1.20.1250.20">
    <property type="entry name" value="MFS general substrate transporter like domains"/>
    <property type="match status" value="1"/>
</dbReference>
<feature type="transmembrane region" description="Helical" evidence="6">
    <location>
        <begin position="199"/>
        <end position="220"/>
    </location>
</feature>
<dbReference type="Pfam" id="PF07690">
    <property type="entry name" value="MFS_1"/>
    <property type="match status" value="1"/>
</dbReference>
<feature type="transmembrane region" description="Helical" evidence="6">
    <location>
        <begin position="137"/>
        <end position="161"/>
    </location>
</feature>
<feature type="transmembrane region" description="Helical" evidence="6">
    <location>
        <begin position="356"/>
        <end position="375"/>
    </location>
</feature>
<evidence type="ECO:0000256" key="6">
    <source>
        <dbReference type="SAM" id="Phobius"/>
    </source>
</evidence>
<dbReference type="PANTHER" id="PTHR42718">
    <property type="entry name" value="MAJOR FACILITATOR SUPERFAMILY MULTIDRUG TRANSPORTER MFSC"/>
    <property type="match status" value="1"/>
</dbReference>
<dbReference type="PROSITE" id="PS50850">
    <property type="entry name" value="MFS"/>
    <property type="match status" value="1"/>
</dbReference>
<feature type="transmembrane region" description="Helical" evidence="6">
    <location>
        <begin position="274"/>
        <end position="297"/>
    </location>
</feature>
<dbReference type="GO" id="GO:0022857">
    <property type="term" value="F:transmembrane transporter activity"/>
    <property type="evidence" value="ECO:0007669"/>
    <property type="project" value="InterPro"/>
</dbReference>
<dbReference type="PANTHER" id="PTHR42718:SF9">
    <property type="entry name" value="MAJOR FACILITATOR SUPERFAMILY MULTIDRUG TRANSPORTER MFSC"/>
    <property type="match status" value="1"/>
</dbReference>
<dbReference type="Gene3D" id="1.20.1720.10">
    <property type="entry name" value="Multidrug resistance protein D"/>
    <property type="match status" value="1"/>
</dbReference>
<feature type="transmembrane region" description="Helical" evidence="6">
    <location>
        <begin position="49"/>
        <end position="67"/>
    </location>
</feature>
<gene>
    <name evidence="8" type="ORF">GCM10010096_08840</name>
</gene>
<evidence type="ECO:0000256" key="5">
    <source>
        <dbReference type="ARBA" id="ARBA00023136"/>
    </source>
</evidence>
<comment type="caution">
    <text evidence="8">The sequence shown here is derived from an EMBL/GenBank/DDBJ whole genome shotgun (WGS) entry which is preliminary data.</text>
</comment>
<feature type="transmembrane region" description="Helical" evidence="6">
    <location>
        <begin position="303"/>
        <end position="321"/>
    </location>
</feature>
<proteinExistence type="predicted"/>
<evidence type="ECO:0000256" key="4">
    <source>
        <dbReference type="ARBA" id="ARBA00022989"/>
    </source>
</evidence>
<keyword evidence="2" id="KW-0813">Transport</keyword>
<feature type="transmembrane region" description="Helical" evidence="6">
    <location>
        <begin position="436"/>
        <end position="457"/>
    </location>
</feature>
<dbReference type="RefSeq" id="WP_229840979.1">
    <property type="nucleotide sequence ID" value="NZ_BMZN01000001.1"/>
</dbReference>
<evidence type="ECO:0000313" key="8">
    <source>
        <dbReference type="EMBL" id="GHC40525.1"/>
    </source>
</evidence>
<dbReference type="AlphaFoldDB" id="A0A8H9LZM1"/>
<feature type="transmembrane region" description="Helical" evidence="6">
    <location>
        <begin position="226"/>
        <end position="245"/>
    </location>
</feature>
<organism evidence="8 9">
    <name type="scientific">Alcaligenes pakistanensis</name>
    <dbReference type="NCBI Taxonomy" id="1482717"/>
    <lineage>
        <taxon>Bacteria</taxon>
        <taxon>Pseudomonadati</taxon>
        <taxon>Pseudomonadota</taxon>
        <taxon>Betaproteobacteria</taxon>
        <taxon>Burkholderiales</taxon>
        <taxon>Alcaligenaceae</taxon>
        <taxon>Alcaligenes</taxon>
    </lineage>
</organism>
<dbReference type="PRINTS" id="PR01035">
    <property type="entry name" value="TCRTETA"/>
</dbReference>
<feature type="transmembrane region" description="Helical" evidence="6">
    <location>
        <begin position="396"/>
        <end position="416"/>
    </location>
</feature>
<dbReference type="InterPro" id="IPR001958">
    <property type="entry name" value="Tet-R_TetA/multi-R_MdtG-like"/>
</dbReference>
<dbReference type="SUPFAM" id="SSF103473">
    <property type="entry name" value="MFS general substrate transporter"/>
    <property type="match status" value="1"/>
</dbReference>
<reference evidence="9" key="1">
    <citation type="journal article" date="2019" name="Int. J. Syst. Evol. Microbiol.">
        <title>The Global Catalogue of Microorganisms (GCM) 10K type strain sequencing project: providing services to taxonomists for standard genome sequencing and annotation.</title>
        <authorList>
            <consortium name="The Broad Institute Genomics Platform"/>
            <consortium name="The Broad Institute Genome Sequencing Center for Infectious Disease"/>
            <person name="Wu L."/>
            <person name="Ma J."/>
        </authorList>
    </citation>
    <scope>NUCLEOTIDE SEQUENCE [LARGE SCALE GENOMIC DNA]</scope>
    <source>
        <strain evidence="9">KCTC 42083</strain>
    </source>
</reference>
<accession>A0A8H9LZM1</accession>
<name>A0A8H9LZM1_9BURK</name>
<feature type="transmembrane region" description="Helical" evidence="6">
    <location>
        <begin position="333"/>
        <end position="350"/>
    </location>
</feature>
<keyword evidence="5 6" id="KW-0472">Membrane</keyword>
<feature type="domain" description="Major facilitator superfamily (MFS) profile" evidence="7">
    <location>
        <begin position="13"/>
        <end position="463"/>
    </location>
</feature>
<evidence type="ECO:0000313" key="9">
    <source>
        <dbReference type="Proteomes" id="UP000608923"/>
    </source>
</evidence>
<dbReference type="EMBL" id="BMZN01000001">
    <property type="protein sequence ID" value="GHC40525.1"/>
    <property type="molecule type" value="Genomic_DNA"/>
</dbReference>
<sequence length="468" mass="48267">MKKQMIWTGSTGLLLALAGSILLASLGTSIVTVALPALSRVFSAGVQQVQWVVLAYLLAVTVTIVLAGRLGDLYGQRRVLLTGLALFTLASALCAGAPGLGWLVVARALQGLAAAILMSLPLSMAKGLVPKARLGTVMGLMGAMSAIGTALGPSLGGVVIGALGWRAAFVLLGLAGLGLWVLALRGIPKVKAAGDSAQGMDWAGSVWLSITLLCFSLLATGGKVGLAIQPWMWLIPGVVSLWLFIRTERQAARPLVPVALLGERALVSSLSMNLLVGAIMMSTLVVGPFFLFFGLGLKEAETGMVMAMGPLAAALSGVPAGRITDRFGVHRTLMLGLLQSGMGLCCFAIFPHFMGVAGYVIALVLITPGFQLFMAANNTAVMARAAEEHKGLLSGLLGLSRNLGFMAGASLLPLVFASLLGDQVVADSSAQAISRAFSITFLIAAGLCVLAIVLAWWGRSSQRASASC</sequence>
<evidence type="ECO:0000256" key="1">
    <source>
        <dbReference type="ARBA" id="ARBA00004141"/>
    </source>
</evidence>
<keyword evidence="4 6" id="KW-1133">Transmembrane helix</keyword>
<feature type="transmembrane region" description="Helical" evidence="6">
    <location>
        <begin position="167"/>
        <end position="187"/>
    </location>
</feature>
<dbReference type="InterPro" id="IPR011701">
    <property type="entry name" value="MFS"/>
</dbReference>
<feature type="transmembrane region" description="Helical" evidence="6">
    <location>
        <begin position="79"/>
        <end position="98"/>
    </location>
</feature>
<evidence type="ECO:0000259" key="7">
    <source>
        <dbReference type="PROSITE" id="PS50850"/>
    </source>
</evidence>